<sequence length="240" mass="26727">MELQNDNLQDFFIKMDEALAVNETLKTSLSLAVDALLKVCGETEKQLEIIRDWTSSEAGDVTLDNGVIIPNATKILEELRTKTQEVLDTIPPTLQGYKEEFKVKIDELIATKTQEIESLKNDLQNKVNENIAKHDEAITEDREAYETLKADLEARIQEIEAQAFLNEFKVFKESVNQTIASLSAEVAKLDITSINETINQKDSQNVKLTGNQSISDVKTFTTPPISATNPSANNQVANKA</sequence>
<evidence type="ECO:0000313" key="3">
    <source>
        <dbReference type="EMBL" id="KPH53783.1"/>
    </source>
</evidence>
<feature type="coiled-coil region" evidence="1">
    <location>
        <begin position="109"/>
        <end position="162"/>
    </location>
</feature>
<name>A0A0N1E9K3_9HELI</name>
<feature type="non-terminal residue" evidence="3">
    <location>
        <position position="240"/>
    </location>
</feature>
<accession>A0A0N1E9K3</accession>
<dbReference type="Proteomes" id="UP000037997">
    <property type="component" value="Unassembled WGS sequence"/>
</dbReference>
<dbReference type="AlphaFoldDB" id="A0A0N1E9K3"/>
<protein>
    <submittedName>
        <fullName evidence="3">Uncharacterized protein</fullName>
    </submittedName>
</protein>
<gene>
    <name evidence="3" type="ORF">HPU229334_00820</name>
</gene>
<dbReference type="SUPFAM" id="SSF47162">
    <property type="entry name" value="Apolipoprotein"/>
    <property type="match status" value="1"/>
</dbReference>
<evidence type="ECO:0000313" key="4">
    <source>
        <dbReference type="Proteomes" id="UP000037997"/>
    </source>
</evidence>
<proteinExistence type="predicted"/>
<comment type="caution">
    <text evidence="3">The sequence shown here is derived from an EMBL/GenBank/DDBJ whole genome shotgun (WGS) entry which is preliminary data.</text>
</comment>
<evidence type="ECO:0000256" key="2">
    <source>
        <dbReference type="SAM" id="MobiDB-lite"/>
    </source>
</evidence>
<organism evidence="3 4">
    <name type="scientific">Helicobacter pullorum</name>
    <dbReference type="NCBI Taxonomy" id="35818"/>
    <lineage>
        <taxon>Bacteria</taxon>
        <taxon>Pseudomonadati</taxon>
        <taxon>Campylobacterota</taxon>
        <taxon>Epsilonproteobacteria</taxon>
        <taxon>Campylobacterales</taxon>
        <taxon>Helicobacteraceae</taxon>
        <taxon>Helicobacter</taxon>
    </lineage>
</organism>
<keyword evidence="1" id="KW-0175">Coiled coil</keyword>
<reference evidence="3 4" key="1">
    <citation type="submission" date="2014-06" db="EMBL/GenBank/DDBJ databases">
        <title>Helicobacter pullorum isolates in fresh chicken meat - phenotypic and genotypic features.</title>
        <authorList>
            <person name="Borges V."/>
            <person name="Santos A."/>
            <person name="Correia C.B."/>
            <person name="Saraiva M."/>
            <person name="Menard A."/>
            <person name="Vieira L."/>
            <person name="Sampaio D.A."/>
            <person name="Gomes J.P."/>
            <person name="Oleastro M."/>
        </authorList>
    </citation>
    <scope>NUCLEOTIDE SEQUENCE [LARGE SCALE GENOMIC DNA]</scope>
    <source>
        <strain evidence="3 4">229334/12</strain>
    </source>
</reference>
<dbReference type="Gene3D" id="1.20.5.1230">
    <property type="entry name" value="Apolipoprotein A-I"/>
    <property type="match status" value="1"/>
</dbReference>
<evidence type="ECO:0000256" key="1">
    <source>
        <dbReference type="SAM" id="Coils"/>
    </source>
</evidence>
<dbReference type="EMBL" id="JNOC01000120">
    <property type="protein sequence ID" value="KPH53783.1"/>
    <property type="molecule type" value="Genomic_DNA"/>
</dbReference>
<feature type="region of interest" description="Disordered" evidence="2">
    <location>
        <begin position="219"/>
        <end position="240"/>
    </location>
</feature>